<feature type="transmembrane region" description="Helical" evidence="1">
    <location>
        <begin position="106"/>
        <end position="126"/>
    </location>
</feature>
<feature type="transmembrane region" description="Helical" evidence="1">
    <location>
        <begin position="223"/>
        <end position="243"/>
    </location>
</feature>
<dbReference type="Pfam" id="PF20182">
    <property type="entry name" value="DUF6545"/>
    <property type="match status" value="1"/>
</dbReference>
<dbReference type="NCBIfam" id="NF042915">
    <property type="entry name" value="MAB_1171c_fam"/>
    <property type="match status" value="1"/>
</dbReference>
<accession>A8M890</accession>
<dbReference type="eggNOG" id="ENOG5030IV3">
    <property type="taxonomic scope" value="Bacteria"/>
</dbReference>
<feature type="transmembrane region" description="Helical" evidence="1">
    <location>
        <begin position="37"/>
        <end position="60"/>
    </location>
</feature>
<feature type="domain" description="DUF6545" evidence="2">
    <location>
        <begin position="248"/>
        <end position="372"/>
    </location>
</feature>
<dbReference type="KEGG" id="saq:Sare_3102"/>
<name>A8M890_SALAI</name>
<dbReference type="InterPro" id="IPR046675">
    <property type="entry name" value="DUF6545"/>
</dbReference>
<dbReference type="OrthoDB" id="3685619at2"/>
<dbReference type="AlphaFoldDB" id="A8M890"/>
<evidence type="ECO:0000313" key="3">
    <source>
        <dbReference type="EMBL" id="ABV98913.1"/>
    </source>
</evidence>
<dbReference type="EMBL" id="CP000850">
    <property type="protein sequence ID" value="ABV98913.1"/>
    <property type="molecule type" value="Genomic_DNA"/>
</dbReference>
<gene>
    <name evidence="3" type="ordered locus">Sare_3102</name>
</gene>
<keyword evidence="1" id="KW-0472">Membrane</keyword>
<organism evidence="3">
    <name type="scientific">Salinispora arenicola (strain CNS-205)</name>
    <dbReference type="NCBI Taxonomy" id="391037"/>
    <lineage>
        <taxon>Bacteria</taxon>
        <taxon>Bacillati</taxon>
        <taxon>Actinomycetota</taxon>
        <taxon>Actinomycetes</taxon>
        <taxon>Micromonosporales</taxon>
        <taxon>Micromonosporaceae</taxon>
        <taxon>Salinispora</taxon>
    </lineage>
</organism>
<proteinExistence type="predicted"/>
<keyword evidence="1" id="KW-0812">Transmembrane</keyword>
<feature type="transmembrane region" description="Helical" evidence="1">
    <location>
        <begin position="6"/>
        <end position="25"/>
    </location>
</feature>
<reference evidence="3" key="1">
    <citation type="submission" date="2007-10" db="EMBL/GenBank/DDBJ databases">
        <title>Complete sequence of Salinispora arenicola CNS-205.</title>
        <authorList>
            <consortium name="US DOE Joint Genome Institute"/>
            <person name="Copeland A."/>
            <person name="Lucas S."/>
            <person name="Lapidus A."/>
            <person name="Barry K."/>
            <person name="Glavina del Rio T."/>
            <person name="Dalin E."/>
            <person name="Tice H."/>
            <person name="Pitluck S."/>
            <person name="Foster B."/>
            <person name="Schmutz J."/>
            <person name="Larimer F."/>
            <person name="Land M."/>
            <person name="Hauser L."/>
            <person name="Kyrpides N."/>
            <person name="Ivanova N."/>
            <person name="Jensen P.R."/>
            <person name="Moore B.S."/>
            <person name="Penn K."/>
            <person name="Jenkins C."/>
            <person name="Udwary D."/>
            <person name="Xiang L."/>
            <person name="Gontang E."/>
            <person name="Richardson P."/>
        </authorList>
    </citation>
    <scope>NUCLEOTIDE SEQUENCE [LARGE SCALE GENOMIC DNA]</scope>
    <source>
        <strain evidence="3">CNS-205</strain>
    </source>
</reference>
<evidence type="ECO:0000256" key="1">
    <source>
        <dbReference type="SAM" id="Phobius"/>
    </source>
</evidence>
<feature type="transmembrane region" description="Helical" evidence="1">
    <location>
        <begin position="72"/>
        <end position="94"/>
    </location>
</feature>
<dbReference type="InterPro" id="IPR050039">
    <property type="entry name" value="MAB_1171c-like"/>
</dbReference>
<dbReference type="STRING" id="391037.Sare_3102"/>
<protein>
    <recommendedName>
        <fullName evidence="2">DUF6545 domain-containing protein</fullName>
    </recommendedName>
</protein>
<feature type="transmembrane region" description="Helical" evidence="1">
    <location>
        <begin position="146"/>
        <end position="162"/>
    </location>
</feature>
<evidence type="ECO:0000259" key="2">
    <source>
        <dbReference type="Pfam" id="PF20182"/>
    </source>
</evidence>
<sequence length="399" mass="44864">MISRWVTDSQLLLIVGCWAVVAWRIRHAQRNRASRAAQALSVAIGALALSITVQFGAGLLDRTLGVPNVGRLLSNCATLIACCAARAFVVYLWHPTREATLRARRAWTQLAVVLPIAFLLFVITPMDFASSRADPRHATAVYSSPYVYVYLGYLAYCLIQMLRESRRCLRLVTDFALRLTLNLTMGGCVTGLAYVSFKLFYLIGHDLNVRLPGREIITATPMYIFSIGLFALCLAVPPVRTVVAALQRWIRQYCSYQRLYPLWQAVYRAAPTVALDPRPSRLRSRLTVRDLDYLLYRRVIEIRDGQLALLDRTSNPDAGRPTSVHICHETQRLLYALHQWTDDARTGRGQLGLGSADLTVEIRSLERLAKIFANSRRDSEQLEGGELAAHHPRPSFPVD</sequence>
<dbReference type="HOGENOM" id="CLU_042795_1_0_11"/>
<feature type="transmembrane region" description="Helical" evidence="1">
    <location>
        <begin position="183"/>
        <end position="203"/>
    </location>
</feature>
<keyword evidence="1" id="KW-1133">Transmembrane helix</keyword>